<evidence type="ECO:0000256" key="5">
    <source>
        <dbReference type="ARBA" id="ARBA00023054"/>
    </source>
</evidence>
<dbReference type="PANTHER" id="PTHR16501:SF16">
    <property type="entry name" value="MITOCHONDRIAL FISSION FACTOR"/>
    <property type="match status" value="1"/>
</dbReference>
<evidence type="ECO:0000313" key="12">
    <source>
        <dbReference type="Proteomes" id="UP000694580"/>
    </source>
</evidence>
<evidence type="ECO:0000256" key="2">
    <source>
        <dbReference type="ARBA" id="ARBA00022692"/>
    </source>
</evidence>
<dbReference type="GO" id="GO:0006626">
    <property type="term" value="P:protein targeting to mitochondrion"/>
    <property type="evidence" value="ECO:0007669"/>
    <property type="project" value="TreeGrafter"/>
</dbReference>
<dbReference type="AlphaFoldDB" id="A0AAY4EA49"/>
<reference evidence="11" key="2">
    <citation type="submission" date="2025-08" db="UniProtKB">
        <authorList>
            <consortium name="Ensembl"/>
        </authorList>
    </citation>
    <scope>IDENTIFICATION</scope>
</reference>
<name>A0AAY4EA49_9TELE</name>
<protein>
    <recommendedName>
        <fullName evidence="9">Mitochondrial fission factor</fullName>
    </recommendedName>
</protein>
<accession>A0AAY4EA49</accession>
<dbReference type="Ensembl" id="ENSDCDT00010065118.1">
    <property type="protein sequence ID" value="ENSDCDP00010054533.1"/>
    <property type="gene ID" value="ENSDCDG00010031504.1"/>
</dbReference>
<keyword evidence="7 9" id="KW-0472">Membrane</keyword>
<dbReference type="Proteomes" id="UP000694580">
    <property type="component" value="Chromosome 6"/>
</dbReference>
<evidence type="ECO:0000256" key="3">
    <source>
        <dbReference type="ARBA" id="ARBA00022787"/>
    </source>
</evidence>
<evidence type="ECO:0000256" key="9">
    <source>
        <dbReference type="RuleBase" id="RU368040"/>
    </source>
</evidence>
<feature type="transmembrane region" description="Helical" evidence="9">
    <location>
        <begin position="150"/>
        <end position="168"/>
    </location>
</feature>
<dbReference type="GO" id="GO:0005777">
    <property type="term" value="C:peroxisome"/>
    <property type="evidence" value="ECO:0007669"/>
    <property type="project" value="UniProtKB-SubCell"/>
</dbReference>
<comment type="similarity">
    <text evidence="1 9">Belongs to the Tango11 family.</text>
</comment>
<comment type="subcellular location">
    <subcellularLocation>
        <location evidence="9">Mitochondrion outer membrane</location>
        <topology evidence="9">Single-pass type IV membrane protein</topology>
    </subcellularLocation>
    <subcellularLocation>
        <location evidence="9">Peroxisome</location>
    </subcellularLocation>
</comment>
<dbReference type="GeneTree" id="ENSGT00940000178266"/>
<dbReference type="GO" id="GO:0090141">
    <property type="term" value="P:positive regulation of mitochondrial fission"/>
    <property type="evidence" value="ECO:0007669"/>
    <property type="project" value="UniProtKB-UniRule"/>
</dbReference>
<dbReference type="GO" id="GO:0000266">
    <property type="term" value="P:mitochondrial fission"/>
    <property type="evidence" value="ECO:0007669"/>
    <property type="project" value="UniProtKB-UniRule"/>
</dbReference>
<reference evidence="11 12" key="1">
    <citation type="submission" date="2020-06" db="EMBL/GenBank/DDBJ databases">
        <authorList>
            <consortium name="Wellcome Sanger Institute Data Sharing"/>
        </authorList>
    </citation>
    <scope>NUCLEOTIDE SEQUENCE [LARGE SCALE GENOMIC DNA]</scope>
</reference>
<keyword evidence="6 9" id="KW-0496">Mitochondrion</keyword>
<reference evidence="11" key="3">
    <citation type="submission" date="2025-09" db="UniProtKB">
        <authorList>
            <consortium name="Ensembl"/>
        </authorList>
    </citation>
    <scope>IDENTIFICATION</scope>
</reference>
<keyword evidence="12" id="KW-1185">Reference proteome</keyword>
<feature type="domain" description="Mff-like" evidence="10">
    <location>
        <begin position="126"/>
        <end position="170"/>
    </location>
</feature>
<keyword evidence="8 9" id="KW-0576">Peroxisome</keyword>
<keyword evidence="3 9" id="KW-1000">Mitochondrion outer membrane</keyword>
<keyword evidence="2 9" id="KW-0812">Transmembrane</keyword>
<comment type="function">
    <text evidence="9">Plays a role in mitochondrial and peroxisomal fission. Promotes the recruitment and association of the fission mediator dynamin-related protein 1 (DNM1L) to the mitochondrial surface.</text>
</comment>
<evidence type="ECO:0000313" key="11">
    <source>
        <dbReference type="Ensembl" id="ENSDCDP00010054533.1"/>
    </source>
</evidence>
<keyword evidence="4 9" id="KW-1133">Transmembrane helix</keyword>
<sequence length="170" mass="19240">MAAPVYLGEGVAAHGRDPSFTEAISQRMRVPNRLRVGVGLQIEEDRHRPEDLPPAYSMHIPERLALTGGHFLLLCSRYQSQALVLETELRLHQLCVGLASRSLGQRFSIPTRTIAALNKPQPVLCPQVLKLSRRLAALERQNAERRQTELVLFSLLVSTCLVNVWLWMRR</sequence>
<dbReference type="GO" id="GO:0005741">
    <property type="term" value="C:mitochondrial outer membrane"/>
    <property type="evidence" value="ECO:0007669"/>
    <property type="project" value="UniProtKB-SubCell"/>
</dbReference>
<dbReference type="Pfam" id="PF05644">
    <property type="entry name" value="Miff"/>
    <property type="match status" value="2"/>
</dbReference>
<proteinExistence type="inferred from homology"/>
<dbReference type="PANTHER" id="PTHR16501">
    <property type="entry name" value="TRANSPORT AND GOLGI ORGANIZATION PROTEIN 11"/>
    <property type="match status" value="1"/>
</dbReference>
<feature type="domain" description="Mff-like" evidence="10">
    <location>
        <begin position="17"/>
        <end position="69"/>
    </location>
</feature>
<dbReference type="GO" id="GO:0090314">
    <property type="term" value="P:positive regulation of protein targeting to membrane"/>
    <property type="evidence" value="ECO:0007669"/>
    <property type="project" value="UniProtKB-UniRule"/>
</dbReference>
<evidence type="ECO:0000256" key="8">
    <source>
        <dbReference type="ARBA" id="ARBA00023140"/>
    </source>
</evidence>
<organism evidence="11 12">
    <name type="scientific">Denticeps clupeoides</name>
    <name type="common">denticle herring</name>
    <dbReference type="NCBI Taxonomy" id="299321"/>
    <lineage>
        <taxon>Eukaryota</taxon>
        <taxon>Metazoa</taxon>
        <taxon>Chordata</taxon>
        <taxon>Craniata</taxon>
        <taxon>Vertebrata</taxon>
        <taxon>Euteleostomi</taxon>
        <taxon>Actinopterygii</taxon>
        <taxon>Neopterygii</taxon>
        <taxon>Teleostei</taxon>
        <taxon>Clupei</taxon>
        <taxon>Clupeiformes</taxon>
        <taxon>Denticipitoidei</taxon>
        <taxon>Denticipitidae</taxon>
        <taxon>Denticeps</taxon>
    </lineage>
</organism>
<evidence type="ECO:0000256" key="4">
    <source>
        <dbReference type="ARBA" id="ARBA00022989"/>
    </source>
</evidence>
<evidence type="ECO:0000256" key="6">
    <source>
        <dbReference type="ARBA" id="ARBA00023128"/>
    </source>
</evidence>
<keyword evidence="5" id="KW-0175">Coiled coil</keyword>
<dbReference type="InterPro" id="IPR008518">
    <property type="entry name" value="Mff/Tango-11"/>
</dbReference>
<dbReference type="InterPro" id="IPR039433">
    <property type="entry name" value="Mff-like_dom"/>
</dbReference>
<evidence type="ECO:0000259" key="10">
    <source>
        <dbReference type="Pfam" id="PF05644"/>
    </source>
</evidence>
<evidence type="ECO:0000256" key="7">
    <source>
        <dbReference type="ARBA" id="ARBA00023136"/>
    </source>
</evidence>
<evidence type="ECO:0000256" key="1">
    <source>
        <dbReference type="ARBA" id="ARBA00009806"/>
    </source>
</evidence>